<dbReference type="KEGG" id="pfm:Pyrfu_0831"/>
<dbReference type="GeneID" id="11139302"/>
<feature type="binding site" evidence="1">
    <location>
        <position position="93"/>
    </location>
    <ligand>
        <name>a divalent metal cation</name>
        <dbReference type="ChEBI" id="CHEBI:60240"/>
        <label>1</label>
    </ligand>
</feature>
<feature type="binding site" evidence="1">
    <location>
        <position position="129"/>
    </location>
    <ligand>
        <name>a divalent metal cation</name>
        <dbReference type="ChEBI" id="CHEBI:60240"/>
        <label>2</label>
    </ligand>
</feature>
<evidence type="ECO:0000313" key="3">
    <source>
        <dbReference type="Proteomes" id="UP000001037"/>
    </source>
</evidence>
<dbReference type="Gene3D" id="3.20.20.140">
    <property type="entry name" value="Metal-dependent hydrolases"/>
    <property type="match status" value="1"/>
</dbReference>
<proteinExistence type="predicted"/>
<evidence type="ECO:0000313" key="2">
    <source>
        <dbReference type="EMBL" id="AEM38700.1"/>
    </source>
</evidence>
<dbReference type="Pfam" id="PF01026">
    <property type="entry name" value="TatD_DNase"/>
    <property type="match status" value="1"/>
</dbReference>
<sequence>MKARYIDAHCHLHEFKDEDIRSILESLDVLIVAVSDDLESARRTLNLYREYPDRIKPCLGLHPWSVGEVEAPLEQAREIVRLAAREGVDCIGEVGLDTRFVPQTIDKQREVFSIFLDYAADVDAFMNLHTAGTWEEVYNIVTQRGLKRANFHWYTGPHHLLEKLRESGYVISVNPAVKIQKKHQEIVKMVPLEMILVESDGPYQYRGLNLTPLLIPDTIRVIAELRRESEEAIMEAVQRNAARVLRI</sequence>
<dbReference type="PANTHER" id="PTHR46124">
    <property type="entry name" value="D-AMINOACYL-TRNA DEACYLASE"/>
    <property type="match status" value="1"/>
</dbReference>
<name>G0EDT1_PYRF1</name>
<accession>G0EDT1</accession>
<dbReference type="OrthoDB" id="26412at2157"/>
<feature type="binding site" evidence="1">
    <location>
        <position position="9"/>
    </location>
    <ligand>
        <name>a divalent metal cation</name>
        <dbReference type="ChEBI" id="CHEBI:60240"/>
        <label>1</label>
    </ligand>
</feature>
<organism evidence="2 3">
    <name type="scientific">Pyrolobus fumarii (strain DSM 11204 / 1A)</name>
    <dbReference type="NCBI Taxonomy" id="694429"/>
    <lineage>
        <taxon>Archaea</taxon>
        <taxon>Thermoproteota</taxon>
        <taxon>Thermoprotei</taxon>
        <taxon>Desulfurococcales</taxon>
        <taxon>Pyrodictiaceae</taxon>
        <taxon>Pyrolobus</taxon>
    </lineage>
</organism>
<feature type="binding site" evidence="1">
    <location>
        <position position="11"/>
    </location>
    <ligand>
        <name>a divalent metal cation</name>
        <dbReference type="ChEBI" id="CHEBI:60240"/>
        <label>1</label>
    </ligand>
</feature>
<gene>
    <name evidence="2" type="ordered locus">Pyrfu_0831</name>
</gene>
<dbReference type="RefSeq" id="WP_014026377.1">
    <property type="nucleotide sequence ID" value="NC_015931.1"/>
</dbReference>
<dbReference type="HOGENOM" id="CLU_031506_5_2_2"/>
<keyword evidence="3" id="KW-1185">Reference proteome</keyword>
<evidence type="ECO:0000256" key="1">
    <source>
        <dbReference type="PIRSR" id="PIRSR005902-1"/>
    </source>
</evidence>
<feature type="binding site" evidence="1">
    <location>
        <position position="152"/>
    </location>
    <ligand>
        <name>a divalent metal cation</name>
        <dbReference type="ChEBI" id="CHEBI:60240"/>
        <label>2</label>
    </ligand>
</feature>
<dbReference type="STRING" id="694429.Pyrfu_0831"/>
<feature type="binding site" evidence="1">
    <location>
        <position position="200"/>
    </location>
    <ligand>
        <name>a divalent metal cation</name>
        <dbReference type="ChEBI" id="CHEBI:60240"/>
        <label>1</label>
    </ligand>
</feature>
<dbReference type="PANTHER" id="PTHR46124:SF2">
    <property type="entry name" value="D-AMINOACYL-TRNA DEACYLASE"/>
    <property type="match status" value="1"/>
</dbReference>
<reference evidence="2 3" key="1">
    <citation type="journal article" date="2011" name="Stand. Genomic Sci.">
        <title>Complete genome sequence of the hyperthermophilic chemolithoautotroph Pyrolobus fumarii type strain (1A).</title>
        <authorList>
            <person name="Anderson I."/>
            <person name="Goker M."/>
            <person name="Nolan M."/>
            <person name="Lucas S."/>
            <person name="Hammon N."/>
            <person name="Deshpande S."/>
            <person name="Cheng J.F."/>
            <person name="Tapia R."/>
            <person name="Han C."/>
            <person name="Goodwin L."/>
            <person name="Pitluck S."/>
            <person name="Huntemann M."/>
            <person name="Liolios K."/>
            <person name="Ivanova N."/>
            <person name="Pagani I."/>
            <person name="Mavromatis K."/>
            <person name="Ovchinikova G."/>
            <person name="Pati A."/>
            <person name="Chen A."/>
            <person name="Palaniappan K."/>
            <person name="Land M."/>
            <person name="Hauser L."/>
            <person name="Brambilla E.M."/>
            <person name="Huber H."/>
            <person name="Yasawong M."/>
            <person name="Rohde M."/>
            <person name="Spring S."/>
            <person name="Abt B."/>
            <person name="Sikorski J."/>
            <person name="Wirth R."/>
            <person name="Detter J.C."/>
            <person name="Woyke T."/>
            <person name="Bristow J."/>
            <person name="Eisen J.A."/>
            <person name="Markowitz V."/>
            <person name="Hugenholtz P."/>
            <person name="Kyrpides N.C."/>
            <person name="Klenk H.P."/>
            <person name="Lapidus A."/>
        </authorList>
    </citation>
    <scope>NUCLEOTIDE SEQUENCE [LARGE SCALE GENOMIC DNA]</scope>
    <source>
        <strain evidence="3">DSM 11204 / 1A</strain>
    </source>
</reference>
<dbReference type="PIRSF" id="PIRSF005902">
    <property type="entry name" value="DNase_TatD"/>
    <property type="match status" value="1"/>
</dbReference>
<dbReference type="Proteomes" id="UP000001037">
    <property type="component" value="Chromosome"/>
</dbReference>
<dbReference type="InterPro" id="IPR001130">
    <property type="entry name" value="TatD-like"/>
</dbReference>
<protein>
    <submittedName>
        <fullName evidence="2">TatD-related deoxyribonuclease</fullName>
    </submittedName>
</protein>
<dbReference type="GO" id="GO:0016788">
    <property type="term" value="F:hydrolase activity, acting on ester bonds"/>
    <property type="evidence" value="ECO:0007669"/>
    <property type="project" value="InterPro"/>
</dbReference>
<dbReference type="CDD" id="cd01310">
    <property type="entry name" value="TatD_DNAse"/>
    <property type="match status" value="1"/>
</dbReference>
<dbReference type="InterPro" id="IPR032466">
    <property type="entry name" value="Metal_Hydrolase"/>
</dbReference>
<dbReference type="SUPFAM" id="SSF51556">
    <property type="entry name" value="Metallo-dependent hydrolases"/>
    <property type="match status" value="1"/>
</dbReference>
<dbReference type="InParanoid" id="G0EDT1"/>
<dbReference type="GO" id="GO:0046872">
    <property type="term" value="F:metal ion binding"/>
    <property type="evidence" value="ECO:0007669"/>
    <property type="project" value="UniProtKB-KW"/>
</dbReference>
<dbReference type="EMBL" id="CP002838">
    <property type="protein sequence ID" value="AEM38700.1"/>
    <property type="molecule type" value="Genomic_DNA"/>
</dbReference>
<keyword evidence="1" id="KW-0479">Metal-binding</keyword>
<dbReference type="eggNOG" id="arCOG00891">
    <property type="taxonomic scope" value="Archaea"/>
</dbReference>
<dbReference type="AlphaFoldDB" id="G0EDT1"/>